<proteinExistence type="predicted"/>
<dbReference type="Gene3D" id="1.20.58.1040">
    <property type="match status" value="2"/>
</dbReference>
<dbReference type="Proteomes" id="UP001428341">
    <property type="component" value="Unassembled WGS sequence"/>
</dbReference>
<name>A0AAP0N0A7_9ROSI</name>
<feature type="region of interest" description="Disordered" evidence="4">
    <location>
        <begin position="1"/>
        <end position="49"/>
    </location>
</feature>
<keyword evidence="2" id="KW-0472">Membrane</keyword>
<dbReference type="PANTHER" id="PTHR31044:SF130">
    <property type="entry name" value="CARBOHYDRATE-BINDING X8 DOMAIN SUPERFAMILY PROTEIN"/>
    <property type="match status" value="1"/>
</dbReference>
<evidence type="ECO:0000256" key="4">
    <source>
        <dbReference type="SAM" id="MobiDB-lite"/>
    </source>
</evidence>
<accession>A0AAP0N0A7</accession>
<dbReference type="EMBL" id="JBCGBO010000002">
    <property type="protein sequence ID" value="KAK9224043.1"/>
    <property type="molecule type" value="Genomic_DNA"/>
</dbReference>
<evidence type="ECO:0000313" key="7">
    <source>
        <dbReference type="Proteomes" id="UP001428341"/>
    </source>
</evidence>
<dbReference type="InterPro" id="IPR044788">
    <property type="entry name" value="X8_dom_prot"/>
</dbReference>
<dbReference type="Pfam" id="PF07983">
    <property type="entry name" value="X8"/>
    <property type="match status" value="2"/>
</dbReference>
<dbReference type="PANTHER" id="PTHR31044">
    <property type="entry name" value="BETA-1,3 GLUCANASE"/>
    <property type="match status" value="1"/>
</dbReference>
<dbReference type="AlphaFoldDB" id="A0AAP0N0A7"/>
<evidence type="ECO:0000313" key="6">
    <source>
        <dbReference type="EMBL" id="KAK9224043.1"/>
    </source>
</evidence>
<gene>
    <name evidence="6" type="ORF">WN944_012492</name>
</gene>
<protein>
    <recommendedName>
        <fullName evidence="5">X8 domain-containing protein</fullName>
    </recommendedName>
</protein>
<dbReference type="GO" id="GO:0098552">
    <property type="term" value="C:side of membrane"/>
    <property type="evidence" value="ECO:0007669"/>
    <property type="project" value="UniProtKB-KW"/>
</dbReference>
<sequence>MRREGQSKMVGHRDVSTGTAGDNSIFLYPKSSMKRKDPTDETDLESTGRNAKLARCLQELDTKKKEMQDLTKKLKEISSEYRKQPIPTSENDDDSQLWQNRLKESRIELDKTIDHLRLAIDKINELCCRLASVVISVIQRNVKDRVSEVNRCIEGLERKITEMGLKKKDLEDMRRGLDEISIRFYHVDHDSDSPCPKKEEDDLNKRLNELISEFDSLKDGIDLGLEEVNDEKKQKKLDDSAQEEVHERGMLKMASAQRTWCIANPLTNISALLGNLDFACSHVDCQLIQQGGSCFYPNTPIHHASFAMNLYFQVMGRHFSHCDFRGSGLISLTDPSYESCSFHSEGDLAEAPPSATWCVAKPGSGEYILQQNINYACNYVDCSPTHDGGSCFNPTTLINHASFAMNLYYQTSAKNTASCDFRNSGLVVVNDPSSGDCTYASIRYVRYL</sequence>
<dbReference type="GO" id="GO:0009506">
    <property type="term" value="C:plasmodesma"/>
    <property type="evidence" value="ECO:0007669"/>
    <property type="project" value="UniProtKB-ARBA"/>
</dbReference>
<keyword evidence="2" id="KW-0325">Glycoprotein</keyword>
<keyword evidence="7" id="KW-1185">Reference proteome</keyword>
<evidence type="ECO:0000256" key="1">
    <source>
        <dbReference type="ARBA" id="ARBA00004609"/>
    </source>
</evidence>
<dbReference type="InterPro" id="IPR012946">
    <property type="entry name" value="X8"/>
</dbReference>
<feature type="domain" description="X8" evidence="5">
    <location>
        <begin position="259"/>
        <end position="342"/>
    </location>
</feature>
<evidence type="ECO:0000256" key="2">
    <source>
        <dbReference type="ARBA" id="ARBA00022622"/>
    </source>
</evidence>
<comment type="caution">
    <text evidence="6">The sequence shown here is derived from an EMBL/GenBank/DDBJ whole genome shotgun (WGS) entry which is preliminary data.</text>
</comment>
<organism evidence="6 7">
    <name type="scientific">Citrus x changshan-huyou</name>
    <dbReference type="NCBI Taxonomy" id="2935761"/>
    <lineage>
        <taxon>Eukaryota</taxon>
        <taxon>Viridiplantae</taxon>
        <taxon>Streptophyta</taxon>
        <taxon>Embryophyta</taxon>
        <taxon>Tracheophyta</taxon>
        <taxon>Spermatophyta</taxon>
        <taxon>Magnoliopsida</taxon>
        <taxon>eudicotyledons</taxon>
        <taxon>Gunneridae</taxon>
        <taxon>Pentapetalae</taxon>
        <taxon>rosids</taxon>
        <taxon>malvids</taxon>
        <taxon>Sapindales</taxon>
        <taxon>Rutaceae</taxon>
        <taxon>Aurantioideae</taxon>
        <taxon>Citrus</taxon>
    </lineage>
</organism>
<keyword evidence="2" id="KW-0449">Lipoprotein</keyword>
<evidence type="ECO:0000259" key="5">
    <source>
        <dbReference type="SMART" id="SM00768"/>
    </source>
</evidence>
<feature type="compositionally biased region" description="Basic and acidic residues" evidence="4">
    <location>
        <begin position="1"/>
        <end position="15"/>
    </location>
</feature>
<dbReference type="GO" id="GO:0005886">
    <property type="term" value="C:plasma membrane"/>
    <property type="evidence" value="ECO:0007669"/>
    <property type="project" value="UniProtKB-SubCell"/>
</dbReference>
<feature type="domain" description="X8" evidence="5">
    <location>
        <begin position="356"/>
        <end position="439"/>
    </location>
</feature>
<feature type="region of interest" description="Disordered" evidence="4">
    <location>
        <begin position="76"/>
        <end position="97"/>
    </location>
</feature>
<dbReference type="SMART" id="SM00768">
    <property type="entry name" value="X8"/>
    <property type="match status" value="2"/>
</dbReference>
<evidence type="ECO:0000256" key="3">
    <source>
        <dbReference type="ARBA" id="ARBA00022729"/>
    </source>
</evidence>
<comment type="subcellular location">
    <subcellularLocation>
        <location evidence="1">Cell membrane</location>
        <topology evidence="1">Lipid-anchor</topology>
        <topology evidence="1">GPI-anchor</topology>
    </subcellularLocation>
</comment>
<reference evidence="6 7" key="1">
    <citation type="submission" date="2024-05" db="EMBL/GenBank/DDBJ databases">
        <title>Haplotype-resolved chromosome-level genome assembly of Huyou (Citrus changshanensis).</title>
        <authorList>
            <person name="Miao C."/>
            <person name="Chen W."/>
            <person name="Wu Y."/>
            <person name="Wang L."/>
            <person name="Zhao S."/>
            <person name="Grierson D."/>
            <person name="Xu C."/>
            <person name="Chen K."/>
        </authorList>
    </citation>
    <scope>NUCLEOTIDE SEQUENCE [LARGE SCALE GENOMIC DNA]</scope>
    <source>
        <strain evidence="6">01-14</strain>
        <tissue evidence="6">Leaf</tissue>
    </source>
</reference>
<keyword evidence="3" id="KW-0732">Signal</keyword>
<keyword evidence="2" id="KW-0336">GPI-anchor</keyword>